<organism evidence="5 6">
    <name type="scientific">Fadolivirus FV1/VV64</name>
    <dbReference type="NCBI Taxonomy" id="3070911"/>
    <lineage>
        <taxon>Viruses</taxon>
        <taxon>Varidnaviria</taxon>
        <taxon>Bamfordvirae</taxon>
        <taxon>Nucleocytoviricota</taxon>
        <taxon>Megaviricetes</taxon>
        <taxon>Imitervirales</taxon>
        <taxon>Mimiviridae</taxon>
        <taxon>Klosneuvirinae</taxon>
        <taxon>Fadolivirus</taxon>
        <taxon>Fadolivirus algeromassiliense</taxon>
    </lineage>
</organism>
<keyword evidence="6" id="KW-1185">Reference proteome</keyword>
<sequence>MDKHMTSNGKKSMKDKLIEQLFAYIFTNNYLLFGGTVRDYVIPAKGKKVYPTDIDIGVDNVKSAIDHIQKNLNFCFDIETDIINGKASEIIHAKVTLTYKFSTKPIKFYIDMSNKKVVGSNLDFDVNGIYMSDIRTYKLVESLNPYSFTELIDKINKKKFNILKTYKPPAGSRTQLGIVESSKKLVEYIKMMERTAKMLHRGWKLEKQTKEEIFEPCLIHVMVEADEEKACGICGEEFDKYSLQFNCCKKLSCFGCALNHVKSRFNNTEIPCPYCRGDPFGWNTIKKSRIIQPVNQDDQTGEWSDNNGGEFDDYDNDIPPLVDSDNEDETDVIINLPVPIQQIGRMVTRTRTRGTRSANTENQGENID</sequence>
<dbReference type="Proteomes" id="UP001162001">
    <property type="component" value="Segment"/>
</dbReference>
<evidence type="ECO:0000313" key="6">
    <source>
        <dbReference type="Proteomes" id="UP001162001"/>
    </source>
</evidence>
<name>A0A7D3UUZ1_9VIRU</name>
<dbReference type="InterPro" id="IPR001841">
    <property type="entry name" value="Znf_RING"/>
</dbReference>
<protein>
    <submittedName>
        <fullName evidence="5">Zinc finger RING-type protein</fullName>
    </submittedName>
</protein>
<dbReference type="PROSITE" id="PS50089">
    <property type="entry name" value="ZF_RING_2"/>
    <property type="match status" value="1"/>
</dbReference>
<dbReference type="GO" id="GO:0008270">
    <property type="term" value="F:zinc ion binding"/>
    <property type="evidence" value="ECO:0007669"/>
    <property type="project" value="UniProtKB-KW"/>
</dbReference>
<dbReference type="Gene3D" id="3.30.40.10">
    <property type="entry name" value="Zinc/RING finger domain, C3HC4 (zinc finger)"/>
    <property type="match status" value="1"/>
</dbReference>
<proteinExistence type="predicted"/>
<evidence type="ECO:0000259" key="4">
    <source>
        <dbReference type="PROSITE" id="PS50089"/>
    </source>
</evidence>
<keyword evidence="1" id="KW-0862">Zinc</keyword>
<feature type="region of interest" description="Disordered" evidence="2">
    <location>
        <begin position="348"/>
        <end position="368"/>
    </location>
</feature>
<evidence type="ECO:0000256" key="1">
    <source>
        <dbReference type="PROSITE-ProRule" id="PRU00175"/>
    </source>
</evidence>
<feature type="domain" description="RING-type" evidence="4">
    <location>
        <begin position="231"/>
        <end position="276"/>
    </location>
</feature>
<keyword evidence="3" id="KW-1133">Transmembrane helix</keyword>
<feature type="transmembrane region" description="Helical" evidence="3">
    <location>
        <begin position="21"/>
        <end position="41"/>
    </location>
</feature>
<gene>
    <name evidence="5" type="ORF">Fadolivirus_1_1053</name>
</gene>
<evidence type="ECO:0000313" key="5">
    <source>
        <dbReference type="EMBL" id="QKF94511.1"/>
    </source>
</evidence>
<dbReference type="EMBL" id="MT418680">
    <property type="protein sequence ID" value="QKF94511.1"/>
    <property type="molecule type" value="Genomic_DNA"/>
</dbReference>
<evidence type="ECO:0000256" key="3">
    <source>
        <dbReference type="SAM" id="Phobius"/>
    </source>
</evidence>
<feature type="compositionally biased region" description="Polar residues" evidence="2">
    <location>
        <begin position="357"/>
        <end position="368"/>
    </location>
</feature>
<dbReference type="InterPro" id="IPR013083">
    <property type="entry name" value="Znf_RING/FYVE/PHD"/>
</dbReference>
<reference evidence="5 6" key="1">
    <citation type="submission" date="2020-04" db="EMBL/GenBank/DDBJ databases">
        <title>Advantages and limits of metagenomic assembly and binning of a giant virus.</title>
        <authorList>
            <person name="Schulz F."/>
            <person name="Andreani J."/>
            <person name="Francis R."/>
            <person name="Boudjemaa H."/>
            <person name="Bou Khalil J.Y."/>
            <person name="Lee J."/>
            <person name="La Scola B."/>
            <person name="Woyke T."/>
        </authorList>
    </citation>
    <scope>NUCLEOTIDE SEQUENCE [LARGE SCALE GENOMIC DNA]</scope>
    <source>
        <strain evidence="5 6">FV1/VV64</strain>
    </source>
</reference>
<accession>A0A7D3UUZ1</accession>
<evidence type="ECO:0000256" key="2">
    <source>
        <dbReference type="SAM" id="MobiDB-lite"/>
    </source>
</evidence>
<keyword evidence="1" id="KW-0863">Zinc-finger</keyword>
<keyword evidence="1" id="KW-0479">Metal-binding</keyword>
<keyword evidence="3" id="KW-0812">Transmembrane</keyword>
<keyword evidence="3" id="KW-0472">Membrane</keyword>